<evidence type="ECO:0000256" key="1">
    <source>
        <dbReference type="SAM" id="SignalP"/>
    </source>
</evidence>
<dbReference type="CDD" id="cd06259">
    <property type="entry name" value="YdcF-like"/>
    <property type="match status" value="1"/>
</dbReference>
<evidence type="ECO:0000313" key="4">
    <source>
        <dbReference type="Proteomes" id="UP000248614"/>
    </source>
</evidence>
<organism evidence="3 4">
    <name type="scientific">Sphingomonas hengshuiensis</name>
    <dbReference type="NCBI Taxonomy" id="1609977"/>
    <lineage>
        <taxon>Bacteria</taxon>
        <taxon>Pseudomonadati</taxon>
        <taxon>Pseudomonadota</taxon>
        <taxon>Alphaproteobacteria</taxon>
        <taxon>Sphingomonadales</taxon>
        <taxon>Sphingomonadaceae</taxon>
        <taxon>Sphingomonas</taxon>
    </lineage>
</organism>
<dbReference type="PANTHER" id="PTHR30336">
    <property type="entry name" value="INNER MEMBRANE PROTEIN, PROBABLE PERMEASE"/>
    <property type="match status" value="1"/>
</dbReference>
<feature type="chain" id="PRO_5015919822" evidence="1">
    <location>
        <begin position="22"/>
        <end position="377"/>
    </location>
</feature>
<evidence type="ECO:0000259" key="2">
    <source>
        <dbReference type="Pfam" id="PF02698"/>
    </source>
</evidence>
<dbReference type="InterPro" id="IPR014729">
    <property type="entry name" value="Rossmann-like_a/b/a_fold"/>
</dbReference>
<name>A0A2W4ZEC7_9SPHN</name>
<accession>A0A2W4ZEC7</accession>
<dbReference type="AlphaFoldDB" id="A0A2W4ZEC7"/>
<dbReference type="Pfam" id="PF02698">
    <property type="entry name" value="DUF218"/>
    <property type="match status" value="1"/>
</dbReference>
<dbReference type="Proteomes" id="UP000248614">
    <property type="component" value="Unassembled WGS sequence"/>
</dbReference>
<proteinExistence type="predicted"/>
<dbReference type="InterPro" id="IPR003848">
    <property type="entry name" value="DUF218"/>
</dbReference>
<gene>
    <name evidence="3" type="ORF">DI632_06700</name>
</gene>
<feature type="signal peptide" evidence="1">
    <location>
        <begin position="1"/>
        <end position="21"/>
    </location>
</feature>
<dbReference type="PANTHER" id="PTHR30336:SF20">
    <property type="entry name" value="DUF218 DOMAIN-CONTAINING PROTEIN"/>
    <property type="match status" value="1"/>
</dbReference>
<dbReference type="Gene3D" id="3.40.50.620">
    <property type="entry name" value="HUPs"/>
    <property type="match status" value="1"/>
</dbReference>
<reference evidence="3 4" key="1">
    <citation type="submission" date="2017-08" db="EMBL/GenBank/DDBJ databases">
        <title>Infants hospitalized years apart are colonized by the same room-sourced microbial strains.</title>
        <authorList>
            <person name="Brooks B."/>
            <person name="Olm M.R."/>
            <person name="Firek B.A."/>
            <person name="Baker R."/>
            <person name="Thomas B.C."/>
            <person name="Morowitz M.J."/>
            <person name="Banfield J.F."/>
        </authorList>
    </citation>
    <scope>NUCLEOTIDE SEQUENCE [LARGE SCALE GENOMIC DNA]</scope>
    <source>
        <strain evidence="3">S2_018_000_R3_110</strain>
    </source>
</reference>
<feature type="domain" description="DUF218" evidence="2">
    <location>
        <begin position="213"/>
        <end position="328"/>
    </location>
</feature>
<protein>
    <submittedName>
        <fullName evidence="3">YdcF family protein</fullName>
    </submittedName>
</protein>
<dbReference type="EMBL" id="QFNF01000012">
    <property type="protein sequence ID" value="PZO78339.1"/>
    <property type="molecule type" value="Genomic_DNA"/>
</dbReference>
<sequence>MLRRLALLAAPVAIVAMPAAAQDRTIAALEARLFPLLSAQLRSHGAALSRDPALVALAAERKARTAEGNCTPVPACLLDRRMLTDGDIATIGAALRRVDPAADPAQWPRDAAAINRLIAVYGKGEPPRYPKIDAMSLDPAAPEFAGLVLTLDTVSRGAVRASEPAAIVAPLRFAIGLLDLNGRDEAIRYGAGENAAALALAARTDWAKAPYSAILVPGAGPEDPKVALSAFGTLRLALAAERFRAGDAPFIIVSGGNVHPDRTPFNEAVEMRRALIDRFGVPAERVVLEPFARHTTTNLRNAARLLAAMKAPAGKPALIVTDRWQSGYIGSALFARRNADELGYQPGKLGARVSPTAQPFVPAAASLAVDPRDPLDP</sequence>
<dbReference type="InterPro" id="IPR051599">
    <property type="entry name" value="Cell_Envelope_Assoc"/>
</dbReference>
<evidence type="ECO:0000313" key="3">
    <source>
        <dbReference type="EMBL" id="PZO78339.1"/>
    </source>
</evidence>
<comment type="caution">
    <text evidence="3">The sequence shown here is derived from an EMBL/GenBank/DDBJ whole genome shotgun (WGS) entry which is preliminary data.</text>
</comment>
<dbReference type="GO" id="GO:0005886">
    <property type="term" value="C:plasma membrane"/>
    <property type="evidence" value="ECO:0007669"/>
    <property type="project" value="TreeGrafter"/>
</dbReference>
<keyword evidence="1" id="KW-0732">Signal</keyword>